<dbReference type="InterPro" id="IPR036515">
    <property type="entry name" value="Transposase_17_sf"/>
</dbReference>
<dbReference type="GO" id="GO:0004803">
    <property type="term" value="F:transposase activity"/>
    <property type="evidence" value="ECO:0007669"/>
    <property type="project" value="InterPro"/>
</dbReference>
<dbReference type="SUPFAM" id="SSF143422">
    <property type="entry name" value="Transposase IS200-like"/>
    <property type="match status" value="1"/>
</dbReference>
<evidence type="ECO:0000313" key="1">
    <source>
        <dbReference type="EMBL" id="GAJ15968.1"/>
    </source>
</evidence>
<dbReference type="AlphaFoldDB" id="X1UEP8"/>
<dbReference type="Gene3D" id="3.30.70.1290">
    <property type="entry name" value="Transposase IS200-like"/>
    <property type="match status" value="1"/>
</dbReference>
<reference evidence="1" key="1">
    <citation type="journal article" date="2014" name="Front. Microbiol.">
        <title>High frequency of phylogenetically diverse reductive dehalogenase-homologous genes in deep subseafloor sedimentary metagenomes.</title>
        <authorList>
            <person name="Kawai M."/>
            <person name="Futagami T."/>
            <person name="Toyoda A."/>
            <person name="Takaki Y."/>
            <person name="Nishi S."/>
            <person name="Hori S."/>
            <person name="Arai W."/>
            <person name="Tsubouchi T."/>
            <person name="Morono Y."/>
            <person name="Uchiyama I."/>
            <person name="Ito T."/>
            <person name="Fujiyama A."/>
            <person name="Inagaki F."/>
            <person name="Takami H."/>
        </authorList>
    </citation>
    <scope>NUCLEOTIDE SEQUENCE</scope>
    <source>
        <strain evidence="1">Expedition CK06-06</strain>
    </source>
</reference>
<gene>
    <name evidence="1" type="ORF">S12H4_42824</name>
</gene>
<organism evidence="1">
    <name type="scientific">marine sediment metagenome</name>
    <dbReference type="NCBI Taxonomy" id="412755"/>
    <lineage>
        <taxon>unclassified sequences</taxon>
        <taxon>metagenomes</taxon>
        <taxon>ecological metagenomes</taxon>
    </lineage>
</organism>
<comment type="caution">
    <text evidence="1">The sequence shown here is derived from an EMBL/GenBank/DDBJ whole genome shotgun (WGS) entry which is preliminary data.</text>
</comment>
<sequence length="131" mass="16079">MSEGPGRVEKLKRPNPSRQFSHYFNSYAKWFNKRYNRTGSLFEKPFKRKLVESEDYLKRLVYYIHHNPVHHDFTDTIIEYPWSSYLEIIEPSETKLKREEVIDWFDDVENFKFYHKQEHELDAMNELLIDS</sequence>
<protein>
    <recommendedName>
        <fullName evidence="2">Transposase IS200-like domain-containing protein</fullName>
    </recommendedName>
</protein>
<proteinExistence type="predicted"/>
<dbReference type="GO" id="GO:0006313">
    <property type="term" value="P:DNA transposition"/>
    <property type="evidence" value="ECO:0007669"/>
    <property type="project" value="InterPro"/>
</dbReference>
<evidence type="ECO:0008006" key="2">
    <source>
        <dbReference type="Google" id="ProtNLM"/>
    </source>
</evidence>
<accession>X1UEP8</accession>
<dbReference type="PANTHER" id="PTHR34322">
    <property type="entry name" value="TRANSPOSASE, Y1_TNP DOMAIN-CONTAINING"/>
    <property type="match status" value="1"/>
</dbReference>
<dbReference type="GO" id="GO:0003677">
    <property type="term" value="F:DNA binding"/>
    <property type="evidence" value="ECO:0007669"/>
    <property type="project" value="InterPro"/>
</dbReference>
<name>X1UEP8_9ZZZZ</name>
<dbReference type="EMBL" id="BARW01026233">
    <property type="protein sequence ID" value="GAJ15968.1"/>
    <property type="molecule type" value="Genomic_DNA"/>
</dbReference>
<dbReference type="PANTHER" id="PTHR34322:SF2">
    <property type="entry name" value="TRANSPOSASE IS200-LIKE DOMAIN-CONTAINING PROTEIN"/>
    <property type="match status" value="1"/>
</dbReference>